<evidence type="ECO:0000313" key="2">
    <source>
        <dbReference type="EMBL" id="SDU42720.1"/>
    </source>
</evidence>
<dbReference type="AlphaFoldDB" id="A0A1H2IEZ2"/>
<keyword evidence="2" id="KW-0413">Isomerase</keyword>
<accession>A0A1H2IEZ2</accession>
<dbReference type="GO" id="GO:0016853">
    <property type="term" value="F:isomerase activity"/>
    <property type="evidence" value="ECO:0007669"/>
    <property type="project" value="UniProtKB-KW"/>
</dbReference>
<dbReference type="EMBL" id="FNLL01000008">
    <property type="protein sequence ID" value="SDU42720.1"/>
    <property type="molecule type" value="Genomic_DNA"/>
</dbReference>
<proteinExistence type="predicted"/>
<evidence type="ECO:0000313" key="3">
    <source>
        <dbReference type="Proteomes" id="UP000199608"/>
    </source>
</evidence>
<dbReference type="Pfam" id="PF01261">
    <property type="entry name" value="AP_endonuc_2"/>
    <property type="match status" value="1"/>
</dbReference>
<reference evidence="3" key="1">
    <citation type="submission" date="2016-10" db="EMBL/GenBank/DDBJ databases">
        <authorList>
            <person name="Varghese N."/>
            <person name="Submissions S."/>
        </authorList>
    </citation>
    <scope>NUCLEOTIDE SEQUENCE [LARGE SCALE GENOMIC DNA]</scope>
    <source>
        <strain evidence="3">DSM 3384</strain>
    </source>
</reference>
<dbReference type="Gene3D" id="3.20.20.150">
    <property type="entry name" value="Divalent-metal-dependent TIM barrel enzymes"/>
    <property type="match status" value="1"/>
</dbReference>
<dbReference type="SUPFAM" id="SSF51658">
    <property type="entry name" value="Xylose isomerase-like"/>
    <property type="match status" value="1"/>
</dbReference>
<dbReference type="InterPro" id="IPR050312">
    <property type="entry name" value="IolE/XylAMocC-like"/>
</dbReference>
<protein>
    <submittedName>
        <fullName evidence="2">Sugar phosphate isomerase/epimerase</fullName>
    </submittedName>
</protein>
<sequence>MKYGAMNFPIKPVLEELEKISGLGFDYLELTLDAPYAHYTKILEMENKLVHALKQHSMGLVCHLPSFVYTADLTPGIREISLKEMIHSLETAARIGAQKAVLHPSYISGLGTLAMKTAEDYAHQSLCTIMKQADHLGIQLCFENMFPNYHSFFDPSHFARIFKEFPDLKMTLDAGHANIDDPGKTKLYEFIQRFSDRIRHIHISDNSGKTDDHARVGNGTVNFKKFIRLLKQSGYDDTITLEIFSPDTKDLVKSRDQIALLVNSA</sequence>
<evidence type="ECO:0000259" key="1">
    <source>
        <dbReference type="Pfam" id="PF01261"/>
    </source>
</evidence>
<dbReference type="InterPro" id="IPR013022">
    <property type="entry name" value="Xyl_isomerase-like_TIM-brl"/>
</dbReference>
<name>A0A1H2IEZ2_9BACT</name>
<dbReference type="PANTHER" id="PTHR12110:SF21">
    <property type="entry name" value="XYLOSE ISOMERASE-LIKE TIM BARREL DOMAIN-CONTAINING PROTEIN"/>
    <property type="match status" value="1"/>
</dbReference>
<gene>
    <name evidence="2" type="ORF">SAMN04487931_108139</name>
</gene>
<organism evidence="2 3">
    <name type="scientific">Desulfobacula phenolica</name>
    <dbReference type="NCBI Taxonomy" id="90732"/>
    <lineage>
        <taxon>Bacteria</taxon>
        <taxon>Pseudomonadati</taxon>
        <taxon>Thermodesulfobacteriota</taxon>
        <taxon>Desulfobacteria</taxon>
        <taxon>Desulfobacterales</taxon>
        <taxon>Desulfobacteraceae</taxon>
        <taxon>Desulfobacula</taxon>
    </lineage>
</organism>
<dbReference type="PANTHER" id="PTHR12110">
    <property type="entry name" value="HYDROXYPYRUVATE ISOMERASE"/>
    <property type="match status" value="1"/>
</dbReference>
<keyword evidence="3" id="KW-1185">Reference proteome</keyword>
<dbReference type="InterPro" id="IPR036237">
    <property type="entry name" value="Xyl_isomerase-like_sf"/>
</dbReference>
<dbReference type="Proteomes" id="UP000199608">
    <property type="component" value="Unassembled WGS sequence"/>
</dbReference>
<feature type="domain" description="Xylose isomerase-like TIM barrel" evidence="1">
    <location>
        <begin position="18"/>
        <end position="249"/>
    </location>
</feature>